<sequence length="228" mass="23136">QEIVKVFLLLAIAAILLGGSMAATDVEAHVPTAVTLSSETETKITITWVHLGTAAANGCGSGCGLSDSGTTNNRDVDVLRGSTNIVNNSTAQTFTDSSLSEGTEYNYTVCHGDPSTTNCAVTGTYALKADPAFSHTLAGNGTGLGFLSQTVTLSTSPTSIGVLWAGPTHNNTNVIGLKVQYQKAGDSSFTTSTENSTGINGGKAVPVHTITGLTSGATYTVKLSGVTG</sequence>
<protein>
    <recommendedName>
        <fullName evidence="1">Fibronectin type-III domain-containing protein</fullName>
    </recommendedName>
</protein>
<feature type="non-terminal residue" evidence="2">
    <location>
        <position position="1"/>
    </location>
</feature>
<accession>A0A383F099</accession>
<gene>
    <name evidence="2" type="ORF">METZ01_LOCUS515486</name>
</gene>
<organism evidence="2">
    <name type="scientific">marine metagenome</name>
    <dbReference type="NCBI Taxonomy" id="408172"/>
    <lineage>
        <taxon>unclassified sequences</taxon>
        <taxon>metagenomes</taxon>
        <taxon>ecological metagenomes</taxon>
    </lineage>
</organism>
<proteinExistence type="predicted"/>
<evidence type="ECO:0000259" key="1">
    <source>
        <dbReference type="PROSITE" id="PS50853"/>
    </source>
</evidence>
<feature type="non-terminal residue" evidence="2">
    <location>
        <position position="228"/>
    </location>
</feature>
<reference evidence="2" key="1">
    <citation type="submission" date="2018-05" db="EMBL/GenBank/DDBJ databases">
        <authorList>
            <person name="Lanie J.A."/>
            <person name="Ng W.-L."/>
            <person name="Kazmierczak K.M."/>
            <person name="Andrzejewski T.M."/>
            <person name="Davidsen T.M."/>
            <person name="Wayne K.J."/>
            <person name="Tettelin H."/>
            <person name="Glass J.I."/>
            <person name="Rusch D."/>
            <person name="Podicherti R."/>
            <person name="Tsui H.-C.T."/>
            <person name="Winkler M.E."/>
        </authorList>
    </citation>
    <scope>NUCLEOTIDE SEQUENCE</scope>
</reference>
<feature type="domain" description="Fibronectin type-III" evidence="1">
    <location>
        <begin position="143"/>
        <end position="228"/>
    </location>
</feature>
<dbReference type="CDD" id="cd00063">
    <property type="entry name" value="FN3"/>
    <property type="match status" value="1"/>
</dbReference>
<dbReference type="AlphaFoldDB" id="A0A383F099"/>
<dbReference type="SUPFAM" id="SSF49265">
    <property type="entry name" value="Fibronectin type III"/>
    <property type="match status" value="1"/>
</dbReference>
<dbReference type="InterPro" id="IPR036116">
    <property type="entry name" value="FN3_sf"/>
</dbReference>
<dbReference type="Pfam" id="PF00041">
    <property type="entry name" value="fn3"/>
    <property type="match status" value="1"/>
</dbReference>
<dbReference type="InterPro" id="IPR013783">
    <property type="entry name" value="Ig-like_fold"/>
</dbReference>
<dbReference type="EMBL" id="UINC01230489">
    <property type="protein sequence ID" value="SVE62632.1"/>
    <property type="molecule type" value="Genomic_DNA"/>
</dbReference>
<dbReference type="InterPro" id="IPR003961">
    <property type="entry name" value="FN3_dom"/>
</dbReference>
<dbReference type="Gene3D" id="2.60.40.10">
    <property type="entry name" value="Immunoglobulins"/>
    <property type="match status" value="2"/>
</dbReference>
<name>A0A383F099_9ZZZZ</name>
<dbReference type="PROSITE" id="PS50853">
    <property type="entry name" value="FN3"/>
    <property type="match status" value="1"/>
</dbReference>
<evidence type="ECO:0000313" key="2">
    <source>
        <dbReference type="EMBL" id="SVE62632.1"/>
    </source>
</evidence>